<dbReference type="InterPro" id="IPR032675">
    <property type="entry name" value="LRR_dom_sf"/>
</dbReference>
<reference evidence="13" key="1">
    <citation type="journal article" date="2013" name="Science">
        <title>The Amborella genome and the evolution of flowering plants.</title>
        <authorList>
            <consortium name="Amborella Genome Project"/>
        </authorList>
    </citation>
    <scope>NUCLEOTIDE SEQUENCE [LARGE SCALE GENOMIC DNA]</scope>
</reference>
<dbReference type="PANTHER" id="PTHR48063:SF16">
    <property type="entry name" value="LRR RECEPTOR-LIKE SERINE_THREONINE-PROTEIN KINASE GSO1"/>
    <property type="match status" value="1"/>
</dbReference>
<evidence type="ECO:0000256" key="3">
    <source>
        <dbReference type="ARBA" id="ARBA00022475"/>
    </source>
</evidence>
<dbReference type="Pfam" id="PF13855">
    <property type="entry name" value="LRR_8"/>
    <property type="match status" value="1"/>
</dbReference>
<dbReference type="InterPro" id="IPR046956">
    <property type="entry name" value="RLP23-like"/>
</dbReference>
<keyword evidence="3" id="KW-1003">Cell membrane</keyword>
<proteinExistence type="inferred from homology"/>
<keyword evidence="10" id="KW-0325">Glycoprotein</keyword>
<comment type="similarity">
    <text evidence="2">Belongs to the RLP family.</text>
</comment>
<dbReference type="SUPFAM" id="SSF52058">
    <property type="entry name" value="L domain-like"/>
    <property type="match status" value="1"/>
</dbReference>
<protein>
    <recommendedName>
        <fullName evidence="14">Leucine-rich repeat-containing N-terminal plant-type domain-containing protein</fullName>
    </recommendedName>
</protein>
<dbReference type="Gramene" id="ERM95049">
    <property type="protein sequence ID" value="ERM95049"/>
    <property type="gene ID" value="AMTR_s00009p00246120"/>
</dbReference>
<evidence type="ECO:0000256" key="6">
    <source>
        <dbReference type="ARBA" id="ARBA00022729"/>
    </source>
</evidence>
<dbReference type="STRING" id="13333.W1NIJ5"/>
<accession>W1NIJ5</accession>
<evidence type="ECO:0000256" key="1">
    <source>
        <dbReference type="ARBA" id="ARBA00004251"/>
    </source>
</evidence>
<keyword evidence="4" id="KW-0433">Leucine-rich repeat</keyword>
<keyword evidence="9 11" id="KW-0472">Membrane</keyword>
<organism evidence="12 13">
    <name type="scientific">Amborella trichopoda</name>
    <dbReference type="NCBI Taxonomy" id="13333"/>
    <lineage>
        <taxon>Eukaryota</taxon>
        <taxon>Viridiplantae</taxon>
        <taxon>Streptophyta</taxon>
        <taxon>Embryophyta</taxon>
        <taxon>Tracheophyta</taxon>
        <taxon>Spermatophyta</taxon>
        <taxon>Magnoliopsida</taxon>
        <taxon>Amborellales</taxon>
        <taxon>Amborellaceae</taxon>
        <taxon>Amborella</taxon>
    </lineage>
</organism>
<comment type="subcellular location">
    <subcellularLocation>
        <location evidence="1">Cell membrane</location>
        <topology evidence="1">Single-pass type I membrane protein</topology>
    </subcellularLocation>
</comment>
<name>W1NIJ5_AMBTC</name>
<dbReference type="PANTHER" id="PTHR48063">
    <property type="entry name" value="LRR RECEPTOR-LIKE KINASE"/>
    <property type="match status" value="1"/>
</dbReference>
<evidence type="ECO:0000256" key="8">
    <source>
        <dbReference type="ARBA" id="ARBA00022989"/>
    </source>
</evidence>
<dbReference type="FunFam" id="3.80.10.10:FF:000299">
    <property type="entry name" value="Piriformospora indica-insensitive protein 2"/>
    <property type="match status" value="1"/>
</dbReference>
<keyword evidence="5 11" id="KW-0812">Transmembrane</keyword>
<sequence>MLNISFSTDIRRQICKSMNLLPGFLKHCTSTVTIREVACYDLVNTTETYAKLPYLNYLDLSNNQISGCIPENIGEVVPNLSILDLSNNSISGFVPNSIGNMKYLKNLDLSRNKLMGPIPTSMGYLQNMITLMLRGNTLSGEIPSSLKNCTQLEVLDLGDNQLAGNLPSWIGQSLTSLHVLSLRSNKLIGAIPKTMSSLHSLQVFDAAENCFSGTIPDIFTNFTAMKVTEKMADYNNDLNRNFYYKVSIDIVAKGSMMEYTEFLSLVTCIDFSRNNFLGRIPESLTKLIGLRVLNLSGNHMIGKIPQEINQLQELESMDLSNNLFSGGIPLSMSSMNFLSTLNLSYNNLSGPIPFTGHMSTFDDASIYYGNEHLCGPPLPKKCDSPISNNVRDLRTGSPEVQQFWISAGFGFGIGFGGWYSVLVIKRKWNNAILKVMDSIAEILITRLQHLFPRRNR</sequence>
<dbReference type="PRINTS" id="PR00019">
    <property type="entry name" value="LEURICHRPT"/>
</dbReference>
<dbReference type="AlphaFoldDB" id="W1NIJ5"/>
<dbReference type="HOGENOM" id="CLU_000288_18_11_1"/>
<keyword evidence="6" id="KW-0732">Signal</keyword>
<evidence type="ECO:0000256" key="4">
    <source>
        <dbReference type="ARBA" id="ARBA00022614"/>
    </source>
</evidence>
<evidence type="ECO:0000256" key="11">
    <source>
        <dbReference type="SAM" id="Phobius"/>
    </source>
</evidence>
<dbReference type="Pfam" id="PF00560">
    <property type="entry name" value="LRR_1"/>
    <property type="match status" value="6"/>
</dbReference>
<dbReference type="SMART" id="SM00369">
    <property type="entry name" value="LRR_TYP"/>
    <property type="match status" value="5"/>
</dbReference>
<feature type="transmembrane region" description="Helical" evidence="11">
    <location>
        <begin position="403"/>
        <end position="424"/>
    </location>
</feature>
<evidence type="ECO:0000256" key="7">
    <source>
        <dbReference type="ARBA" id="ARBA00022737"/>
    </source>
</evidence>
<dbReference type="FunFam" id="3.80.10.10:FF:000213">
    <property type="entry name" value="Tyrosine-sulfated glycopeptide receptor 1"/>
    <property type="match status" value="1"/>
</dbReference>
<keyword evidence="7" id="KW-0677">Repeat</keyword>
<dbReference type="eggNOG" id="KOG0619">
    <property type="taxonomic scope" value="Eukaryota"/>
</dbReference>
<evidence type="ECO:0000313" key="12">
    <source>
        <dbReference type="EMBL" id="ERM95049.1"/>
    </source>
</evidence>
<evidence type="ECO:0000313" key="13">
    <source>
        <dbReference type="Proteomes" id="UP000017836"/>
    </source>
</evidence>
<dbReference type="GO" id="GO:0005886">
    <property type="term" value="C:plasma membrane"/>
    <property type="evidence" value="ECO:0007669"/>
    <property type="project" value="UniProtKB-SubCell"/>
</dbReference>
<dbReference type="InterPro" id="IPR001611">
    <property type="entry name" value="Leu-rich_rpt"/>
</dbReference>
<dbReference type="InterPro" id="IPR003591">
    <property type="entry name" value="Leu-rich_rpt_typical-subtyp"/>
</dbReference>
<evidence type="ECO:0008006" key="14">
    <source>
        <dbReference type="Google" id="ProtNLM"/>
    </source>
</evidence>
<dbReference type="Gene3D" id="3.80.10.10">
    <property type="entry name" value="Ribonuclease Inhibitor"/>
    <property type="match status" value="1"/>
</dbReference>
<gene>
    <name evidence="12" type="ORF">AMTR_s00009p00246120</name>
</gene>
<evidence type="ECO:0000256" key="9">
    <source>
        <dbReference type="ARBA" id="ARBA00023136"/>
    </source>
</evidence>
<dbReference type="OMA" id="QQFWISA"/>
<keyword evidence="13" id="KW-1185">Reference proteome</keyword>
<evidence type="ECO:0000256" key="10">
    <source>
        <dbReference type="ARBA" id="ARBA00023180"/>
    </source>
</evidence>
<keyword evidence="8 11" id="KW-1133">Transmembrane helix</keyword>
<evidence type="ECO:0000256" key="2">
    <source>
        <dbReference type="ARBA" id="ARBA00009592"/>
    </source>
</evidence>
<dbReference type="Proteomes" id="UP000017836">
    <property type="component" value="Unassembled WGS sequence"/>
</dbReference>
<dbReference type="EMBL" id="KI397501">
    <property type="protein sequence ID" value="ERM95049.1"/>
    <property type="molecule type" value="Genomic_DNA"/>
</dbReference>
<evidence type="ECO:0000256" key="5">
    <source>
        <dbReference type="ARBA" id="ARBA00022692"/>
    </source>
</evidence>